<dbReference type="InterPro" id="IPR057670">
    <property type="entry name" value="SH3_retrovirus"/>
</dbReference>
<dbReference type="CDD" id="cd09272">
    <property type="entry name" value="RNase_HI_RT_Ty1"/>
    <property type="match status" value="1"/>
</dbReference>
<feature type="compositionally biased region" description="Low complexity" evidence="2">
    <location>
        <begin position="799"/>
        <end position="812"/>
    </location>
</feature>
<dbReference type="GO" id="GO:0003964">
    <property type="term" value="F:RNA-directed DNA polymerase activity"/>
    <property type="evidence" value="ECO:0007669"/>
    <property type="project" value="UniProtKB-KW"/>
</dbReference>
<dbReference type="Pfam" id="PF07727">
    <property type="entry name" value="RVT_2"/>
    <property type="match status" value="1"/>
</dbReference>
<keyword evidence="4" id="KW-0695">RNA-directed DNA polymerase</keyword>
<keyword evidence="4" id="KW-0548">Nucleotidyltransferase</keyword>
<keyword evidence="1" id="KW-0645">Protease</keyword>
<feature type="compositionally biased region" description="Pro residues" evidence="2">
    <location>
        <begin position="773"/>
        <end position="784"/>
    </location>
</feature>
<dbReference type="EC" id="2.7.7.49" evidence="4"/>
<proteinExistence type="predicted"/>
<evidence type="ECO:0000259" key="3">
    <source>
        <dbReference type="PROSITE" id="PS50994"/>
    </source>
</evidence>
<dbReference type="Gramene" id="mRNA:HanXRQr2_Chr10g0466351">
    <property type="protein sequence ID" value="CDS:HanXRQr2_Chr10g0466351.1"/>
    <property type="gene ID" value="HanXRQr2_Chr10g0466351"/>
</dbReference>
<dbReference type="Gene3D" id="3.30.420.10">
    <property type="entry name" value="Ribonuclease H-like superfamily/Ribonuclease H"/>
    <property type="match status" value="1"/>
</dbReference>
<dbReference type="Pfam" id="PF22936">
    <property type="entry name" value="Pol_BBD"/>
    <property type="match status" value="1"/>
</dbReference>
<gene>
    <name evidence="4" type="ORF">HanXRQr2_Chr10g0466351</name>
</gene>
<dbReference type="GO" id="GO:0003676">
    <property type="term" value="F:nucleic acid binding"/>
    <property type="evidence" value="ECO:0007669"/>
    <property type="project" value="InterPro"/>
</dbReference>
<feature type="compositionally biased region" description="Low complexity" evidence="2">
    <location>
        <begin position="241"/>
        <end position="263"/>
    </location>
</feature>
<reference evidence="4" key="2">
    <citation type="submission" date="2020-06" db="EMBL/GenBank/DDBJ databases">
        <title>Helianthus annuus Genome sequencing and assembly Release 2.</title>
        <authorList>
            <person name="Gouzy J."/>
            <person name="Langlade N."/>
            <person name="Munos S."/>
        </authorList>
    </citation>
    <scope>NUCLEOTIDE SEQUENCE</scope>
    <source>
        <tissue evidence="4">Leaves</tissue>
    </source>
</reference>
<dbReference type="InterPro" id="IPR054722">
    <property type="entry name" value="PolX-like_BBD"/>
</dbReference>
<dbReference type="SUPFAM" id="SSF56672">
    <property type="entry name" value="DNA/RNA polymerases"/>
    <property type="match status" value="1"/>
</dbReference>
<feature type="region of interest" description="Disordered" evidence="2">
    <location>
        <begin position="304"/>
        <end position="349"/>
    </location>
</feature>
<dbReference type="InterPro" id="IPR001584">
    <property type="entry name" value="Integrase_cat-core"/>
</dbReference>
<evidence type="ECO:0000256" key="2">
    <source>
        <dbReference type="SAM" id="MobiDB-lite"/>
    </source>
</evidence>
<dbReference type="GO" id="GO:0004190">
    <property type="term" value="F:aspartic-type endopeptidase activity"/>
    <property type="evidence" value="ECO:0007669"/>
    <property type="project" value="UniProtKB-KW"/>
</dbReference>
<dbReference type="Proteomes" id="UP000215914">
    <property type="component" value="Unassembled WGS sequence"/>
</dbReference>
<accession>A0A9K3I1V5</accession>
<evidence type="ECO:0000256" key="1">
    <source>
        <dbReference type="ARBA" id="ARBA00022750"/>
    </source>
</evidence>
<dbReference type="EMBL" id="MNCJ02000325">
    <property type="protein sequence ID" value="KAF5788651.1"/>
    <property type="molecule type" value="Genomic_DNA"/>
</dbReference>
<dbReference type="GO" id="GO:0015074">
    <property type="term" value="P:DNA integration"/>
    <property type="evidence" value="ECO:0007669"/>
    <property type="project" value="InterPro"/>
</dbReference>
<reference evidence="4" key="1">
    <citation type="journal article" date="2017" name="Nature">
        <title>The sunflower genome provides insights into oil metabolism, flowering and Asterid evolution.</title>
        <authorList>
            <person name="Badouin H."/>
            <person name="Gouzy J."/>
            <person name="Grassa C.J."/>
            <person name="Murat F."/>
            <person name="Staton S.E."/>
            <person name="Cottret L."/>
            <person name="Lelandais-Briere C."/>
            <person name="Owens G.L."/>
            <person name="Carrere S."/>
            <person name="Mayjonade B."/>
            <person name="Legrand L."/>
            <person name="Gill N."/>
            <person name="Kane N.C."/>
            <person name="Bowers J.E."/>
            <person name="Hubner S."/>
            <person name="Bellec A."/>
            <person name="Berard A."/>
            <person name="Berges H."/>
            <person name="Blanchet N."/>
            <person name="Boniface M.C."/>
            <person name="Brunel D."/>
            <person name="Catrice O."/>
            <person name="Chaidir N."/>
            <person name="Claudel C."/>
            <person name="Donnadieu C."/>
            <person name="Faraut T."/>
            <person name="Fievet G."/>
            <person name="Helmstetter N."/>
            <person name="King M."/>
            <person name="Knapp S.J."/>
            <person name="Lai Z."/>
            <person name="Le Paslier M.C."/>
            <person name="Lippi Y."/>
            <person name="Lorenzon L."/>
            <person name="Mandel J.R."/>
            <person name="Marage G."/>
            <person name="Marchand G."/>
            <person name="Marquand E."/>
            <person name="Bret-Mestries E."/>
            <person name="Morien E."/>
            <person name="Nambeesan S."/>
            <person name="Nguyen T."/>
            <person name="Pegot-Espagnet P."/>
            <person name="Pouilly N."/>
            <person name="Raftis F."/>
            <person name="Sallet E."/>
            <person name="Schiex T."/>
            <person name="Thomas J."/>
            <person name="Vandecasteele C."/>
            <person name="Vares D."/>
            <person name="Vear F."/>
            <person name="Vautrin S."/>
            <person name="Crespi M."/>
            <person name="Mangin B."/>
            <person name="Burke J.M."/>
            <person name="Salse J."/>
            <person name="Munos S."/>
            <person name="Vincourt P."/>
            <person name="Rieseberg L.H."/>
            <person name="Langlade N.B."/>
        </authorList>
    </citation>
    <scope>NUCLEOTIDE SEQUENCE</scope>
    <source>
        <tissue evidence="4">Leaves</tissue>
    </source>
</reference>
<dbReference type="InterPro" id="IPR025724">
    <property type="entry name" value="GAG-pre-integrase_dom"/>
</dbReference>
<feature type="compositionally biased region" description="Polar residues" evidence="2">
    <location>
        <begin position="838"/>
        <end position="865"/>
    </location>
</feature>
<comment type="caution">
    <text evidence="4">The sequence shown here is derived from an EMBL/GenBank/DDBJ whole genome shotgun (WGS) entry which is preliminary data.</text>
</comment>
<feature type="region of interest" description="Disordered" evidence="2">
    <location>
        <begin position="763"/>
        <end position="875"/>
    </location>
</feature>
<evidence type="ECO:0000313" key="4">
    <source>
        <dbReference type="EMBL" id="KAF5788651.1"/>
    </source>
</evidence>
<dbReference type="Pfam" id="PF25597">
    <property type="entry name" value="SH3_retrovirus"/>
    <property type="match status" value="1"/>
</dbReference>
<keyword evidence="4" id="KW-0808">Transferase</keyword>
<keyword evidence="1" id="KW-0378">Hydrolase</keyword>
<dbReference type="SUPFAM" id="SSF53098">
    <property type="entry name" value="Ribonuclease H-like"/>
    <property type="match status" value="1"/>
</dbReference>
<dbReference type="Pfam" id="PF13976">
    <property type="entry name" value="gag_pre-integrs"/>
    <property type="match status" value="1"/>
</dbReference>
<feature type="region of interest" description="Disordered" evidence="2">
    <location>
        <begin position="226"/>
        <end position="275"/>
    </location>
</feature>
<feature type="compositionally biased region" description="Polar residues" evidence="2">
    <location>
        <begin position="318"/>
        <end position="337"/>
    </location>
</feature>
<dbReference type="PANTHER" id="PTHR11439">
    <property type="entry name" value="GAG-POL-RELATED RETROTRANSPOSON"/>
    <property type="match status" value="1"/>
</dbReference>
<feature type="domain" description="Integrase catalytic" evidence="3">
    <location>
        <begin position="519"/>
        <end position="683"/>
    </location>
</feature>
<organism evidence="4 5">
    <name type="scientific">Helianthus annuus</name>
    <name type="common">Common sunflower</name>
    <dbReference type="NCBI Taxonomy" id="4232"/>
    <lineage>
        <taxon>Eukaryota</taxon>
        <taxon>Viridiplantae</taxon>
        <taxon>Streptophyta</taxon>
        <taxon>Embryophyta</taxon>
        <taxon>Tracheophyta</taxon>
        <taxon>Spermatophyta</taxon>
        <taxon>Magnoliopsida</taxon>
        <taxon>eudicotyledons</taxon>
        <taxon>Gunneridae</taxon>
        <taxon>Pentapetalae</taxon>
        <taxon>asterids</taxon>
        <taxon>campanulids</taxon>
        <taxon>Asterales</taxon>
        <taxon>Asteraceae</taxon>
        <taxon>Asteroideae</taxon>
        <taxon>Heliantheae alliance</taxon>
        <taxon>Heliantheae</taxon>
        <taxon>Helianthus</taxon>
    </lineage>
</organism>
<keyword evidence="5" id="KW-1185">Reference proteome</keyword>
<dbReference type="Pfam" id="PF14223">
    <property type="entry name" value="Retrotran_gag_2"/>
    <property type="match status" value="1"/>
</dbReference>
<dbReference type="InterPro" id="IPR036397">
    <property type="entry name" value="RNaseH_sf"/>
</dbReference>
<evidence type="ECO:0000313" key="5">
    <source>
        <dbReference type="Proteomes" id="UP000215914"/>
    </source>
</evidence>
<sequence length="1415" mass="159120">MIESFLTSHNLFGYVNGTIPCPKQKVTVEAATTDNPSYVPWISNDAHIRTLIISTVSEESYQHVQGKTSREVWLSLERAYAPVTASHEFTLRSQLLRITMKGDEKPIDYLCRVQEYATALANIGEPVKDKELVMLTLAGLREEYNGLKGTLLGRLPPVSFHEIYSLLSDHDYVVTKLVQNNPQAFLAATSNPSAGPGLLPNPPSLDQLQQQLQNIQLMASQLGFQLNPNLSPRPQANFGARSYNNNRGTRNNRGYSRGNSRGSFTSRPRDNGGTRQFQWASTQNTVYGHCNRCGIAHLPSLCPNQPSQQNRPPPQANYSAFSDAASSSGTSWKTDTGATHHATPDLTSLDNSEAYYGNDSLLVGNGNSIPILHIGSSKFHSTLKTFKLSDILHVPALKQNLLSVQKFCLDNNVFFEFHSSYFVVKDESTRSTLLTGPSEHGLYSIRLPQLKSLPKVAFTAVKASSNIWHQRLGHPHAQVFNSIVSYCSLPISDKLSNNLCSSCQLGKSTKLHLSDSSFRSSNILDLVYCDVWGPSPEPSIDGHRYFLLCVDHCTRYIWFYPLTQKSDAYAILTNFITMAERQFNRKLKCIQSDWGGEFRPLTNLCRNLGIIHRRSCPHTSEQNGFVERRHRHVVETGLSLLAHSTMPQRFWHFAFETAVYLINRLPSRVSSNKSPFEHAFLRKPDYSFLRVFGSQCFPYLRPYNRHKIEFRSTPCVFLGYSLSHHGYRCFDPSTERIYIARHVRFDEQVFPYKPIPQPTPSLPPASPYISIFPNPPPGFLPEPNPTTATDSPPSPPHQPSHVDPTPMTDPPTVHQNPTASPPMAQPCLAQPIHPEQSAAVQQPSQAHQSNDPPPNATRSRPSNLRQKPKPPDRYDPAAYIAKLTSSLPIEPTSFTIANKYSEWRHAMSEELDALHKNGTWTLVPPVPNANIVDCKWVYRLKTDENGKISRFKARLVAKGFHQQHGVDYHETFSPVIKPATIRTILSLAATNKWSLRQLDIQTAFLHGDLAETVYMRQPPGFVDPSKPDHICLLNKSLYGLKQAPRAWFNKLSNALHQLGFHGSKTDPSLFILNSEGSLVYLLVYVDDIIITGNNAETVSKLITRLHSLFALKDLGQLHYFLGVEVIHKKADFVLSQRKYIGDILHRSGLTDCKPISTPMSTSHVLLPDDSPPLDDPSRYRQTVGALQYVTLTRPDIAFAVNRVCQFMHAPTENHWAAVKRILRYLKGTMNMGLWFRHNTGYRLQAFSDSHWSTNVQAFSDSDWAGCPIDRRSTGGFAIYLGSNLISWSARKQRTVSRSSTESEYKAIADTVAELIWLKSLLQELGLHDAAPTLWCDNLGATYLTANPVFHARTKHIEVDFNFVREQVARGHLNVKFISTDDQIADIFTKPLSSQKFEFLRSKLQIANRPELAGEY</sequence>
<dbReference type="InterPro" id="IPR012337">
    <property type="entry name" value="RNaseH-like_sf"/>
</dbReference>
<keyword evidence="1" id="KW-0064">Aspartyl protease</keyword>
<name>A0A9K3I1V5_HELAN</name>
<protein>
    <submittedName>
        <fullName evidence="4">RNA-directed DNA polymerase</fullName>
        <ecNumber evidence="4">2.7.7.49</ecNumber>
    </submittedName>
</protein>
<dbReference type="PROSITE" id="PS50994">
    <property type="entry name" value="INTEGRASE"/>
    <property type="match status" value="1"/>
</dbReference>
<dbReference type="InterPro" id="IPR013103">
    <property type="entry name" value="RVT_2"/>
</dbReference>
<dbReference type="InterPro" id="IPR043502">
    <property type="entry name" value="DNA/RNA_pol_sf"/>
</dbReference>
<dbReference type="PANTHER" id="PTHR11439:SF458">
    <property type="entry name" value="RNA-DIRECTED DNA POLYMERASE"/>
    <property type="match status" value="1"/>
</dbReference>